<feature type="region of interest" description="Disordered" evidence="1">
    <location>
        <begin position="563"/>
        <end position="628"/>
    </location>
</feature>
<organism evidence="2 3">
    <name type="scientific">Cylindrospermum stagnale PCC 7417</name>
    <dbReference type="NCBI Taxonomy" id="56107"/>
    <lineage>
        <taxon>Bacteria</taxon>
        <taxon>Bacillati</taxon>
        <taxon>Cyanobacteriota</taxon>
        <taxon>Cyanophyceae</taxon>
        <taxon>Nostocales</taxon>
        <taxon>Nostocaceae</taxon>
        <taxon>Cylindrospermum</taxon>
    </lineage>
</organism>
<dbReference type="RefSeq" id="WP_015210924.1">
    <property type="nucleotide sequence ID" value="NC_019757.1"/>
</dbReference>
<dbReference type="EMBL" id="CP003642">
    <property type="protein sequence ID" value="AFZ27690.1"/>
    <property type="molecule type" value="Genomic_DNA"/>
</dbReference>
<keyword evidence="3" id="KW-1185">Reference proteome</keyword>
<protein>
    <recommendedName>
        <fullName evidence="4">DUF1574 domain-containing protein</fullName>
    </recommendedName>
</protein>
<sequence>MKTALLDRQQSLVKWVSQATGINTFGVKVRLRGNDLHILCEGTECPQRWRTLSDLLQALQQTDLDTLTSDEQPSIYQVFVYGRSKGEHRPQWCHRVYLNQLERHLEQVQQSLIADSEKSRQYGGALIVSNESLARQGNPDAIARYLSENLSTLGVAVQVKIKQPGTNAQNASKRLWILCGSGYSPDASLLAEPIAQKLRDLKLVGYQDAVIVSQVSGETRPDWLLRVDLTPPEMMLKEWARWGDIQAIARLLTELLSDAKIAVQAALKESTLHIFCTPAFDPLETERAPDKTVCSQAILPQLEAIAPQGILAATIYGQKIIDKQPAWIDWLSLPAADHPALATTALDLGTAGDEPAIIFLLERLLNPDLDLRLKTGGIRVILLRKADLLHIMCDAPICPTRQQVASKVAQFIRQLKIPGVMGVRVYGRRAGDKEPNWHYGIDFGHPQRLVPEATPEFAATAEYVKDLMISETNEPILRPDLTTQEVQSFVTEVARDLVATTNTTTRKLLLSSQLFTETSQSAEQSSDNQGLRSALVWIALGLLLTVQADWMLGYVVTHSVPASPKVPTVWPPSSANSQPSLRTGEDPNERTAFFANTETTKSPQNRRNAFNASGFTQNDHTQSGLPATPLKSKATATAILLTARARKAGASLTQMPSFSARQLDEQLALYKQRLATTGSLPDVLIIGSSRALRGVDPVALSKALTTQGYANIDVFNFGINGATAQVVDFIIRQLLEPSELPKVVLWADGSRAFNSGREDITFNAISASDGYKQALQKALISPSSSRPLKNSVNPTPEPKINAGRQEISSYQAVNQWLNLSIAGLSASYQRRDQIKTLLQKQLKFLPFSDRTQNVTSKIKPTTNNPEEDNSQQAVDFDGFLPLSIRFNPARYYQKHPRVPGNYDNDYKSFQVEGKQDAAFRSMLEFTQSNKISLVFVNMPLTSDYLDPVRRKHEQEFQQYMLTLATNPNFIYRDLSLMWLSRNDYFSDPSHLNRFGAYEVSKKLANDPMIPWPAK</sequence>
<dbReference type="STRING" id="56107.Cylst_5691"/>
<evidence type="ECO:0000256" key="1">
    <source>
        <dbReference type="SAM" id="MobiDB-lite"/>
    </source>
</evidence>
<dbReference type="KEGG" id="csg:Cylst_5691"/>
<feature type="compositionally biased region" description="Polar residues" evidence="1">
    <location>
        <begin position="571"/>
        <end position="581"/>
    </location>
</feature>
<evidence type="ECO:0000313" key="2">
    <source>
        <dbReference type="EMBL" id="AFZ27690.1"/>
    </source>
</evidence>
<evidence type="ECO:0000313" key="3">
    <source>
        <dbReference type="Proteomes" id="UP000010475"/>
    </source>
</evidence>
<reference evidence="2 3" key="1">
    <citation type="submission" date="2012-06" db="EMBL/GenBank/DDBJ databases">
        <title>Finished chromosome of genome of Cylindrospermum stagnale PCC 7417.</title>
        <authorList>
            <consortium name="US DOE Joint Genome Institute"/>
            <person name="Gugger M."/>
            <person name="Coursin T."/>
            <person name="Rippka R."/>
            <person name="Tandeau De Marsac N."/>
            <person name="Huntemann M."/>
            <person name="Wei C.-L."/>
            <person name="Han J."/>
            <person name="Detter J.C."/>
            <person name="Han C."/>
            <person name="Tapia R."/>
            <person name="Chen A."/>
            <person name="Kyrpides N."/>
            <person name="Mavromatis K."/>
            <person name="Markowitz V."/>
            <person name="Szeto E."/>
            <person name="Ivanova N."/>
            <person name="Pagani I."/>
            <person name="Pati A."/>
            <person name="Goodwin L."/>
            <person name="Nordberg H.P."/>
            <person name="Cantor M.N."/>
            <person name="Hua S.X."/>
            <person name="Woyke T."/>
            <person name="Kerfeld C.A."/>
        </authorList>
    </citation>
    <scope>NUCLEOTIDE SEQUENCE [LARGE SCALE GENOMIC DNA]</scope>
    <source>
        <strain evidence="2 3">PCC 7417</strain>
    </source>
</reference>
<proteinExistence type="predicted"/>
<name>K9X4U1_9NOST</name>
<dbReference type="AlphaFoldDB" id="K9X4U1"/>
<dbReference type="SUPFAM" id="SSF52266">
    <property type="entry name" value="SGNH hydrolase"/>
    <property type="match status" value="1"/>
</dbReference>
<dbReference type="OrthoDB" id="453133at2"/>
<evidence type="ECO:0008006" key="4">
    <source>
        <dbReference type="Google" id="ProtNLM"/>
    </source>
</evidence>
<dbReference type="Proteomes" id="UP000010475">
    <property type="component" value="Chromosome"/>
</dbReference>
<dbReference type="HOGENOM" id="CLU_298242_0_0_3"/>
<gene>
    <name evidence="2" type="ORF">Cylst_5691</name>
</gene>
<dbReference type="PATRIC" id="fig|56107.3.peg.6255"/>
<dbReference type="eggNOG" id="COG2755">
    <property type="taxonomic scope" value="Bacteria"/>
</dbReference>
<feature type="compositionally biased region" description="Polar residues" evidence="1">
    <location>
        <begin position="594"/>
        <end position="625"/>
    </location>
</feature>
<accession>K9X4U1</accession>